<dbReference type="PROSITE" id="PS51257">
    <property type="entry name" value="PROKAR_LIPOPROTEIN"/>
    <property type="match status" value="1"/>
</dbReference>
<evidence type="ECO:0000313" key="1">
    <source>
        <dbReference type="EMBL" id="GAA0151491.1"/>
    </source>
</evidence>
<accession>A0AAV3PLA9</accession>
<gene>
    <name evidence="1" type="ORF">LIER_10200</name>
</gene>
<organism evidence="1 2">
    <name type="scientific">Lithospermum erythrorhizon</name>
    <name type="common">Purple gromwell</name>
    <name type="synonym">Lithospermum officinale var. erythrorhizon</name>
    <dbReference type="NCBI Taxonomy" id="34254"/>
    <lineage>
        <taxon>Eukaryota</taxon>
        <taxon>Viridiplantae</taxon>
        <taxon>Streptophyta</taxon>
        <taxon>Embryophyta</taxon>
        <taxon>Tracheophyta</taxon>
        <taxon>Spermatophyta</taxon>
        <taxon>Magnoliopsida</taxon>
        <taxon>eudicotyledons</taxon>
        <taxon>Gunneridae</taxon>
        <taxon>Pentapetalae</taxon>
        <taxon>asterids</taxon>
        <taxon>lamiids</taxon>
        <taxon>Boraginales</taxon>
        <taxon>Boraginaceae</taxon>
        <taxon>Boraginoideae</taxon>
        <taxon>Lithospermeae</taxon>
        <taxon>Lithospermum</taxon>
    </lineage>
</organism>
<dbReference type="AlphaFoldDB" id="A0AAV3PLA9"/>
<evidence type="ECO:0000313" key="2">
    <source>
        <dbReference type="Proteomes" id="UP001454036"/>
    </source>
</evidence>
<name>A0AAV3PLA9_LITER</name>
<dbReference type="EMBL" id="BAABME010001795">
    <property type="protein sequence ID" value="GAA0151491.1"/>
    <property type="molecule type" value="Genomic_DNA"/>
</dbReference>
<dbReference type="Proteomes" id="UP001454036">
    <property type="component" value="Unassembled WGS sequence"/>
</dbReference>
<protein>
    <submittedName>
        <fullName evidence="1">Uncharacterized protein</fullName>
    </submittedName>
</protein>
<reference evidence="1 2" key="1">
    <citation type="submission" date="2024-01" db="EMBL/GenBank/DDBJ databases">
        <title>The complete chloroplast genome sequence of Lithospermum erythrorhizon: insights into the phylogenetic relationship among Boraginaceae species and the maternal lineages of purple gromwells.</title>
        <authorList>
            <person name="Okada T."/>
            <person name="Watanabe K."/>
        </authorList>
    </citation>
    <scope>NUCLEOTIDE SEQUENCE [LARGE SCALE GENOMIC DNA]</scope>
</reference>
<comment type="caution">
    <text evidence="1">The sequence shown here is derived from an EMBL/GenBank/DDBJ whole genome shotgun (WGS) entry which is preliminary data.</text>
</comment>
<sequence length="77" mass="8069">MSRLLQEQTYWPTSYLNVSTVLLAVSSCIKVSETMDLACASDSLQSLGSWGRGERGAGGVVGWGGSGEKDESLGAKV</sequence>
<proteinExistence type="predicted"/>
<keyword evidence="2" id="KW-1185">Reference proteome</keyword>